<comment type="caution">
    <text evidence="2">The sequence shown here is derived from an EMBL/GenBank/DDBJ whole genome shotgun (WGS) entry which is preliminary data.</text>
</comment>
<evidence type="ECO:0000313" key="2">
    <source>
        <dbReference type="EMBL" id="MPC41396.1"/>
    </source>
</evidence>
<accession>A0A5B7F7V6</accession>
<dbReference type="AlphaFoldDB" id="A0A5B7F7V6"/>
<name>A0A5B7F7V6_PORTR</name>
<proteinExistence type="predicted"/>
<organism evidence="2 3">
    <name type="scientific">Portunus trituberculatus</name>
    <name type="common">Swimming crab</name>
    <name type="synonym">Neptunus trituberculatus</name>
    <dbReference type="NCBI Taxonomy" id="210409"/>
    <lineage>
        <taxon>Eukaryota</taxon>
        <taxon>Metazoa</taxon>
        <taxon>Ecdysozoa</taxon>
        <taxon>Arthropoda</taxon>
        <taxon>Crustacea</taxon>
        <taxon>Multicrustacea</taxon>
        <taxon>Malacostraca</taxon>
        <taxon>Eumalacostraca</taxon>
        <taxon>Eucarida</taxon>
        <taxon>Decapoda</taxon>
        <taxon>Pleocyemata</taxon>
        <taxon>Brachyura</taxon>
        <taxon>Eubrachyura</taxon>
        <taxon>Portunoidea</taxon>
        <taxon>Portunidae</taxon>
        <taxon>Portuninae</taxon>
        <taxon>Portunus</taxon>
    </lineage>
</organism>
<protein>
    <submittedName>
        <fullName evidence="2">Uncharacterized protein</fullName>
    </submittedName>
</protein>
<feature type="compositionally biased region" description="Acidic residues" evidence="1">
    <location>
        <begin position="109"/>
        <end position="120"/>
    </location>
</feature>
<evidence type="ECO:0000313" key="3">
    <source>
        <dbReference type="Proteomes" id="UP000324222"/>
    </source>
</evidence>
<reference evidence="2 3" key="1">
    <citation type="submission" date="2019-05" db="EMBL/GenBank/DDBJ databases">
        <title>Another draft genome of Portunus trituberculatus and its Hox gene families provides insights of decapod evolution.</title>
        <authorList>
            <person name="Jeong J.-H."/>
            <person name="Song I."/>
            <person name="Kim S."/>
            <person name="Choi T."/>
            <person name="Kim D."/>
            <person name="Ryu S."/>
            <person name="Kim W."/>
        </authorList>
    </citation>
    <scope>NUCLEOTIDE SEQUENCE [LARGE SCALE GENOMIC DNA]</scope>
    <source>
        <tissue evidence="2">Muscle</tissue>
    </source>
</reference>
<gene>
    <name evidence="2" type="ORF">E2C01_034986</name>
</gene>
<evidence type="ECO:0000256" key="1">
    <source>
        <dbReference type="SAM" id="MobiDB-lite"/>
    </source>
</evidence>
<dbReference type="Proteomes" id="UP000324222">
    <property type="component" value="Unassembled WGS sequence"/>
</dbReference>
<keyword evidence="3" id="KW-1185">Reference proteome</keyword>
<sequence length="120" mass="13439">MAPKRSSASPAGGDTPKRARKTYTLERALTAANLSECMDFLVQSMKILKENYPNIERTTAVIRGVVEKMTCYEVLLKENNIKKKKQQLITSFFRPHTPSQVTESKTGDDNGDTSEEEVAK</sequence>
<feature type="region of interest" description="Disordered" evidence="1">
    <location>
        <begin position="1"/>
        <end position="21"/>
    </location>
</feature>
<feature type="region of interest" description="Disordered" evidence="1">
    <location>
        <begin position="92"/>
        <end position="120"/>
    </location>
</feature>
<dbReference type="EMBL" id="VSRR010005041">
    <property type="protein sequence ID" value="MPC41396.1"/>
    <property type="molecule type" value="Genomic_DNA"/>
</dbReference>